<protein>
    <recommendedName>
        <fullName evidence="2">Phospholipid scramblase</fullName>
    </recommendedName>
</protein>
<dbReference type="EMBL" id="BEZZ01259194">
    <property type="protein sequence ID" value="GCC48811.1"/>
    <property type="molecule type" value="Genomic_DNA"/>
</dbReference>
<comment type="function">
    <text evidence="2">May mediate accelerated ATP-independent bidirectional transbilayer migration of phospholipids upon binding calcium ions that results in a loss of phospholipid asymmetry in the plasma membrane.</text>
</comment>
<dbReference type="Proteomes" id="UP000287033">
    <property type="component" value="Unassembled WGS sequence"/>
</dbReference>
<evidence type="ECO:0000313" key="3">
    <source>
        <dbReference type="EMBL" id="GCC48811.1"/>
    </source>
</evidence>
<keyword evidence="2" id="KW-0564">Palmitate</keyword>
<keyword evidence="4" id="KW-1185">Reference proteome</keyword>
<evidence type="ECO:0000256" key="2">
    <source>
        <dbReference type="RuleBase" id="RU363116"/>
    </source>
</evidence>
<dbReference type="GO" id="GO:0017128">
    <property type="term" value="F:phospholipid scramblase activity"/>
    <property type="evidence" value="ECO:0007669"/>
    <property type="project" value="InterPro"/>
</dbReference>
<dbReference type="STRING" id="137246.A0A401U1P7"/>
<dbReference type="AlphaFoldDB" id="A0A401U1P7"/>
<accession>A0A401U1P7</accession>
<dbReference type="PANTHER" id="PTHR23248">
    <property type="entry name" value="PHOSPHOLIPID SCRAMBLASE-RELATED"/>
    <property type="match status" value="1"/>
</dbReference>
<keyword evidence="2" id="KW-0106">Calcium</keyword>
<comment type="caution">
    <text evidence="3">The sequence shown here is derived from an EMBL/GenBank/DDBJ whole genome shotgun (WGS) entry which is preliminary data.</text>
</comment>
<keyword evidence="2" id="KW-0449">Lipoprotein</keyword>
<dbReference type="InterPro" id="IPR005552">
    <property type="entry name" value="Scramblase"/>
</dbReference>
<organism evidence="3 4">
    <name type="scientific">Chiloscyllium punctatum</name>
    <name type="common">Brownbanded bambooshark</name>
    <name type="synonym">Hemiscyllium punctatum</name>
    <dbReference type="NCBI Taxonomy" id="137246"/>
    <lineage>
        <taxon>Eukaryota</taxon>
        <taxon>Metazoa</taxon>
        <taxon>Chordata</taxon>
        <taxon>Craniata</taxon>
        <taxon>Vertebrata</taxon>
        <taxon>Chondrichthyes</taxon>
        <taxon>Elasmobranchii</taxon>
        <taxon>Galeomorphii</taxon>
        <taxon>Galeoidea</taxon>
        <taxon>Orectolobiformes</taxon>
        <taxon>Hemiscylliidae</taxon>
        <taxon>Chiloscyllium</taxon>
    </lineage>
</organism>
<dbReference type="OMA" id="MDNTDRE"/>
<dbReference type="Pfam" id="PF03803">
    <property type="entry name" value="Scramblase"/>
    <property type="match status" value="1"/>
</dbReference>
<name>A0A401U1P7_CHIPU</name>
<dbReference type="GO" id="GO:0005886">
    <property type="term" value="C:plasma membrane"/>
    <property type="evidence" value="ECO:0007669"/>
    <property type="project" value="TreeGrafter"/>
</dbReference>
<evidence type="ECO:0000256" key="1">
    <source>
        <dbReference type="ARBA" id="ARBA00005350"/>
    </source>
</evidence>
<comment type="cofactor">
    <cofactor evidence="2">
        <name>Ca(2+)</name>
        <dbReference type="ChEBI" id="CHEBI:29108"/>
    </cofactor>
</comment>
<dbReference type="PANTHER" id="PTHR23248:SF57">
    <property type="entry name" value="PHOSPHOLIPID SCRAMBLASE"/>
    <property type="match status" value="1"/>
</dbReference>
<proteinExistence type="inferred from homology"/>
<dbReference type="OrthoDB" id="444338at2759"/>
<comment type="similarity">
    <text evidence="1 2">Belongs to the phospholipid scramblase family.</text>
</comment>
<gene>
    <name evidence="3" type="ORF">chiPu_0033291</name>
</gene>
<evidence type="ECO:0000313" key="4">
    <source>
        <dbReference type="Proteomes" id="UP000287033"/>
    </source>
</evidence>
<sequence>MEVQSPPGHTIGYVTQTWHPFLPKFSVQDVERETVLRIVGPCFACNCCGDINFERDGGEGIARGRAEWKRYRGSAGSEQ</sequence>
<reference evidence="3 4" key="1">
    <citation type="journal article" date="2018" name="Nat. Ecol. Evol.">
        <title>Shark genomes provide insights into elasmobranch evolution and the origin of vertebrates.</title>
        <authorList>
            <person name="Hara Y"/>
            <person name="Yamaguchi K"/>
            <person name="Onimaru K"/>
            <person name="Kadota M"/>
            <person name="Koyanagi M"/>
            <person name="Keeley SD"/>
            <person name="Tatsumi K"/>
            <person name="Tanaka K"/>
            <person name="Motone F"/>
            <person name="Kageyama Y"/>
            <person name="Nozu R"/>
            <person name="Adachi N"/>
            <person name="Nishimura O"/>
            <person name="Nakagawa R"/>
            <person name="Tanegashima C"/>
            <person name="Kiyatake I"/>
            <person name="Matsumoto R"/>
            <person name="Murakumo K"/>
            <person name="Nishida K"/>
            <person name="Terakita A"/>
            <person name="Kuratani S"/>
            <person name="Sato K"/>
            <person name="Hyodo S Kuraku.S."/>
        </authorList>
    </citation>
    <scope>NUCLEOTIDE SEQUENCE [LARGE SCALE GENOMIC DNA]</scope>
</reference>